<sequence>MFTTLKTLIAGANARAEEQVKDAFAIELIDQKIRDSDAQLRAAKATLASLIQRQRSEKRILDALQGRIDTMVRRAEDALAAEREDLARQAADAVATMENEAQLRQGTVDRLEAKVIRLRGSVEVAHRRLIDLKQGAVTARAIRREQQVQGSLRTTIGNTSAADEAEELIARVVGRDDPFEQSQILQGIEADLNHESLDARMEEQGFGPVTKVTADQVLDRLKRK</sequence>
<dbReference type="EMBL" id="LAXJ01000005">
    <property type="protein sequence ID" value="KRS13460.1"/>
    <property type="molecule type" value="Genomic_DNA"/>
</dbReference>
<dbReference type="AlphaFoldDB" id="A0A0T5NWZ3"/>
<keyword evidence="2" id="KW-0175">Coiled coil</keyword>
<dbReference type="RefSeq" id="WP_057791429.1">
    <property type="nucleotide sequence ID" value="NZ_LAXJ01000005.1"/>
</dbReference>
<dbReference type="Proteomes" id="UP000051295">
    <property type="component" value="Unassembled WGS sequence"/>
</dbReference>
<dbReference type="Pfam" id="PF04012">
    <property type="entry name" value="PspA_IM30"/>
    <property type="match status" value="1"/>
</dbReference>
<dbReference type="OrthoDB" id="7999550at2"/>
<organism evidence="3 4">
    <name type="scientific">Roseovarius atlanticus</name>
    <dbReference type="NCBI Taxonomy" id="1641875"/>
    <lineage>
        <taxon>Bacteria</taxon>
        <taxon>Pseudomonadati</taxon>
        <taxon>Pseudomonadota</taxon>
        <taxon>Alphaproteobacteria</taxon>
        <taxon>Rhodobacterales</taxon>
        <taxon>Roseobacteraceae</taxon>
        <taxon>Roseovarius</taxon>
    </lineage>
</organism>
<comment type="caution">
    <text evidence="3">The sequence shown here is derived from an EMBL/GenBank/DDBJ whole genome shotgun (WGS) entry which is preliminary data.</text>
</comment>
<dbReference type="PATRIC" id="fig|1641875.4.peg.3613"/>
<evidence type="ECO:0000256" key="1">
    <source>
        <dbReference type="ARBA" id="ARBA00043985"/>
    </source>
</evidence>
<evidence type="ECO:0000313" key="4">
    <source>
        <dbReference type="Proteomes" id="UP000051295"/>
    </source>
</evidence>
<evidence type="ECO:0000256" key="2">
    <source>
        <dbReference type="SAM" id="Coils"/>
    </source>
</evidence>
<proteinExistence type="inferred from homology"/>
<dbReference type="STRING" id="1641875.XM53_06245"/>
<name>A0A0T5NWZ3_9RHOB</name>
<dbReference type="InterPro" id="IPR007157">
    <property type="entry name" value="PspA_VIPP1"/>
</dbReference>
<evidence type="ECO:0000313" key="3">
    <source>
        <dbReference type="EMBL" id="KRS13460.1"/>
    </source>
</evidence>
<keyword evidence="4" id="KW-1185">Reference proteome</keyword>
<accession>A0A0T5NWZ3</accession>
<protein>
    <submittedName>
        <fullName evidence="3">Phage-shock protein</fullName>
    </submittedName>
</protein>
<gene>
    <name evidence="3" type="ORF">XM53_06245</name>
</gene>
<feature type="coiled-coil region" evidence="2">
    <location>
        <begin position="33"/>
        <end position="92"/>
    </location>
</feature>
<comment type="similarity">
    <text evidence="1">Belongs to the PspA/Vipp/IM30 family.</text>
</comment>
<reference evidence="3 4" key="1">
    <citation type="submission" date="2015-04" db="EMBL/GenBank/DDBJ databases">
        <title>The draft genome sequence of Roseovarius sp.R12b.</title>
        <authorList>
            <person name="Li G."/>
            <person name="Lai Q."/>
            <person name="Shao Z."/>
            <person name="Yan P."/>
        </authorList>
    </citation>
    <scope>NUCLEOTIDE SEQUENCE [LARGE SCALE GENOMIC DNA]</scope>
    <source>
        <strain evidence="3 4">R12B</strain>
    </source>
</reference>